<proteinExistence type="predicted"/>
<comment type="caution">
    <text evidence="1">The sequence shown here is derived from an EMBL/GenBank/DDBJ whole genome shotgun (WGS) entry which is preliminary data.</text>
</comment>
<reference evidence="1 2" key="1">
    <citation type="submission" date="2019-12" db="EMBL/GenBank/DDBJ databases">
        <authorList>
            <person name="Alioto T."/>
            <person name="Alioto T."/>
            <person name="Gomez Garrido J."/>
        </authorList>
    </citation>
    <scope>NUCLEOTIDE SEQUENCE [LARGE SCALE GENOMIC DNA]</scope>
</reference>
<dbReference type="Gramene" id="OE9A082822T1">
    <property type="protein sequence ID" value="OE9A082822C1"/>
    <property type="gene ID" value="OE9A082822"/>
</dbReference>
<protein>
    <submittedName>
        <fullName evidence="1">Guanine nucleotide-binding -like NSN1</fullName>
    </submittedName>
</protein>
<evidence type="ECO:0000313" key="1">
    <source>
        <dbReference type="EMBL" id="CAA2971944.1"/>
    </source>
</evidence>
<keyword evidence="2" id="KW-1185">Reference proteome</keyword>
<dbReference type="Proteomes" id="UP000594638">
    <property type="component" value="Unassembled WGS sequence"/>
</dbReference>
<evidence type="ECO:0000313" key="2">
    <source>
        <dbReference type="Proteomes" id="UP000594638"/>
    </source>
</evidence>
<organism evidence="1 2">
    <name type="scientific">Olea europaea subsp. europaea</name>
    <dbReference type="NCBI Taxonomy" id="158383"/>
    <lineage>
        <taxon>Eukaryota</taxon>
        <taxon>Viridiplantae</taxon>
        <taxon>Streptophyta</taxon>
        <taxon>Embryophyta</taxon>
        <taxon>Tracheophyta</taxon>
        <taxon>Spermatophyta</taxon>
        <taxon>Magnoliopsida</taxon>
        <taxon>eudicotyledons</taxon>
        <taxon>Gunneridae</taxon>
        <taxon>Pentapetalae</taxon>
        <taxon>asterids</taxon>
        <taxon>lamiids</taxon>
        <taxon>Lamiales</taxon>
        <taxon>Oleaceae</taxon>
        <taxon>Oleeae</taxon>
        <taxon>Olea</taxon>
    </lineage>
</organism>
<gene>
    <name evidence="1" type="ORF">OLEA9_A082822</name>
</gene>
<sequence length="166" mass="19060">MKRNERNGREVASKGNCPARSLVTLYKVSIFDEVDFLQKVTPIWCKIKTGGIVDVDDTARIVLHGWNEGWCTANYGFERSYAKARILDTKLRKQSRQKKEILSSAMEDGIDMDGDYDFEVVYIREVFPEWDMAFIEEFYGPIDGCPHIEAQVKDAEGKDEDAGREH</sequence>
<accession>A0A8S0R0T8</accession>
<name>A0A8S0R0T8_OLEEU</name>
<dbReference type="EMBL" id="CACTIH010002031">
    <property type="protein sequence ID" value="CAA2971944.1"/>
    <property type="molecule type" value="Genomic_DNA"/>
</dbReference>
<dbReference type="AlphaFoldDB" id="A0A8S0R0T8"/>